<evidence type="ECO:0000256" key="1">
    <source>
        <dbReference type="SAM" id="Phobius"/>
    </source>
</evidence>
<reference evidence="2 3" key="1">
    <citation type="submission" date="2024-09" db="EMBL/GenBank/DDBJ databases">
        <authorList>
            <person name="Sun Q."/>
            <person name="Mori K."/>
        </authorList>
    </citation>
    <scope>NUCLEOTIDE SEQUENCE [LARGE SCALE GENOMIC DNA]</scope>
    <source>
        <strain evidence="2 3">CECT 8286</strain>
    </source>
</reference>
<keyword evidence="1" id="KW-0812">Transmembrane</keyword>
<organism evidence="2 3">
    <name type="scientific">Formosa undariae</name>
    <dbReference type="NCBI Taxonomy" id="1325436"/>
    <lineage>
        <taxon>Bacteria</taxon>
        <taxon>Pseudomonadati</taxon>
        <taxon>Bacteroidota</taxon>
        <taxon>Flavobacteriia</taxon>
        <taxon>Flavobacteriales</taxon>
        <taxon>Flavobacteriaceae</taxon>
        <taxon>Formosa</taxon>
    </lineage>
</organism>
<feature type="transmembrane region" description="Helical" evidence="1">
    <location>
        <begin position="219"/>
        <end position="236"/>
    </location>
</feature>
<evidence type="ECO:0000313" key="3">
    <source>
        <dbReference type="Proteomes" id="UP001589605"/>
    </source>
</evidence>
<protein>
    <recommendedName>
        <fullName evidence="4">O-antigen ligase family protein</fullName>
    </recommendedName>
</protein>
<feature type="transmembrane region" description="Helical" evidence="1">
    <location>
        <begin position="157"/>
        <end position="177"/>
    </location>
</feature>
<keyword evidence="3" id="KW-1185">Reference proteome</keyword>
<feature type="transmembrane region" description="Helical" evidence="1">
    <location>
        <begin position="15"/>
        <end position="42"/>
    </location>
</feature>
<dbReference type="EMBL" id="JBHMEZ010000001">
    <property type="protein sequence ID" value="MFB9051981.1"/>
    <property type="molecule type" value="Genomic_DNA"/>
</dbReference>
<evidence type="ECO:0000313" key="2">
    <source>
        <dbReference type="EMBL" id="MFB9051981.1"/>
    </source>
</evidence>
<feature type="transmembrane region" description="Helical" evidence="1">
    <location>
        <begin position="184"/>
        <end position="213"/>
    </location>
</feature>
<feature type="transmembrane region" description="Helical" evidence="1">
    <location>
        <begin position="80"/>
        <end position="104"/>
    </location>
</feature>
<feature type="transmembrane region" description="Helical" evidence="1">
    <location>
        <begin position="116"/>
        <end position="137"/>
    </location>
</feature>
<evidence type="ECO:0008006" key="4">
    <source>
        <dbReference type="Google" id="ProtNLM"/>
    </source>
</evidence>
<feature type="transmembrane region" description="Helical" evidence="1">
    <location>
        <begin position="384"/>
        <end position="410"/>
    </location>
</feature>
<proteinExistence type="predicted"/>
<sequence>MIGIAMKINIKSIDFPFLIFLILIVQGNLPLKIIGLVFIFILRFKSVLRINSLNLFYFFIILFHLVYGFFYLIFNTISYLPSYILVLCFWLISFLCLSQIGFFFKRNDALKVDKTISVFFYFNIIVVIIQYFEIVFQFQNINPYGVTNSAGDFIKSIYSNSSVNMLIMSFFSLMYFMRKEWKKAFMAIITLLMTTYMSGLVIFLGLLLVSVYFFSKIKIKYKVLLLLFGFGFLFLFKQISPTNVTYASRYINRIIENDDNTPYKIKSFWQTGDYWSGSVKSFIFGSGGGNFSSRAAFITSGDYVNWYPEKWSYASPEFVKYHLGIWNHDFGNPWDNINNTANQPFSFYNKIIGEYGLIGLCLYFFLYINFFIKNRNSLTYSKFMLVILLGYFILDYWYEYFSVIIIFELLTLKDIFDKKQVISDTTIK</sequence>
<accession>A0ABV5EXS3</accession>
<comment type="caution">
    <text evidence="2">The sequence shown here is derived from an EMBL/GenBank/DDBJ whole genome shotgun (WGS) entry which is preliminary data.</text>
</comment>
<feature type="transmembrane region" description="Helical" evidence="1">
    <location>
        <begin position="352"/>
        <end position="372"/>
    </location>
</feature>
<keyword evidence="1" id="KW-0472">Membrane</keyword>
<feature type="transmembrane region" description="Helical" evidence="1">
    <location>
        <begin position="54"/>
        <end position="74"/>
    </location>
</feature>
<dbReference type="RefSeq" id="WP_382380901.1">
    <property type="nucleotide sequence ID" value="NZ_JBHMEZ010000001.1"/>
</dbReference>
<gene>
    <name evidence="2" type="ORF">ACFFVB_02705</name>
</gene>
<name>A0ABV5EXS3_9FLAO</name>
<dbReference type="Proteomes" id="UP001589605">
    <property type="component" value="Unassembled WGS sequence"/>
</dbReference>
<keyword evidence="1" id="KW-1133">Transmembrane helix</keyword>